<dbReference type="Gene3D" id="3.30.200.20">
    <property type="entry name" value="Phosphorylase Kinase, domain 1"/>
    <property type="match status" value="1"/>
</dbReference>
<dbReference type="Pfam" id="PF15342">
    <property type="entry name" value="FAM212"/>
    <property type="match status" value="1"/>
</dbReference>
<sequence>MEPHFSKSDFKDMDICLKRLKQELVSMKEAGDGLHAQMNSMMGALQELKLLQMQTALGQLDISGRHSQAPPASQPPLQVSSRGSEEQGPLNDRRIPNKVEKRMSHHRSSLDASSLSSSSPERGGYHRRISGYSVPQGDYCGPRVCSPPAAPHRYSSPPTQITDLPRIMHSLSSEGPSLDSDYSQNSTDDSGDWTTSLMSRCRNRQPLVLGDNIFADLVGNWLDLPELEKGPLQTGDEEEAEPAHPLRLSRSQEICRRFSLTANIFKKFLRSVRPDRDKLLQEKPGWMPLDGPEVELFKRPKKADKPKSPFYLPFRVGGLPSKGRPCPRPTDETGLSSGVFTDGQRTEMAEKATPVFDYNTAVWV</sequence>
<feature type="domain" description="FAM212" evidence="9">
    <location>
        <begin position="184"/>
        <end position="227"/>
    </location>
</feature>
<evidence type="ECO:0000256" key="5">
    <source>
        <dbReference type="ARBA" id="ARBA00046852"/>
    </source>
</evidence>
<evidence type="ECO:0000256" key="4">
    <source>
        <dbReference type="ARBA" id="ARBA00045406"/>
    </source>
</evidence>
<feature type="region of interest" description="Disordered" evidence="8">
    <location>
        <begin position="170"/>
        <end position="190"/>
    </location>
</feature>
<evidence type="ECO:0000256" key="8">
    <source>
        <dbReference type="SAM" id="MobiDB-lite"/>
    </source>
</evidence>
<dbReference type="GO" id="GO:0030291">
    <property type="term" value="F:protein serine/threonine kinase inhibitor activity"/>
    <property type="evidence" value="ECO:0007669"/>
    <property type="project" value="InterPro"/>
</dbReference>
<comment type="subcellular location">
    <subcellularLocation>
        <location evidence="1">Nucleus</location>
    </subcellularLocation>
</comment>
<dbReference type="FunFam" id="3.30.200.20:FF:000319">
    <property type="entry name" value="Inka box actin regulator 2"/>
    <property type="match status" value="1"/>
</dbReference>
<dbReference type="GeneTree" id="ENSGT00530000063849"/>
<dbReference type="PANTHER" id="PTHR28615:SF2">
    <property type="entry name" value="PAK4-INHIBITOR INKA2"/>
    <property type="match status" value="1"/>
</dbReference>
<feature type="region of interest" description="Disordered" evidence="8">
    <location>
        <begin position="320"/>
        <end position="340"/>
    </location>
</feature>
<dbReference type="Ensembl" id="ENSPKIT00000020963.1">
    <property type="protein sequence ID" value="ENSPKIP00000039949.1"/>
    <property type="gene ID" value="ENSPKIG00000017108.1"/>
</dbReference>
<dbReference type="InterPro" id="IPR039201">
    <property type="entry name" value="Inka"/>
</dbReference>
<protein>
    <recommendedName>
        <fullName evidence="7">PAK4-inhibitor INKA2</fullName>
    </recommendedName>
    <alternativeName>
        <fullName evidence="6">PAK4-inhibitor inka2</fullName>
    </alternativeName>
</protein>
<dbReference type="InterPro" id="IPR029267">
    <property type="entry name" value="FAM212"/>
</dbReference>
<reference evidence="10" key="1">
    <citation type="submission" date="2025-08" db="UniProtKB">
        <authorList>
            <consortium name="Ensembl"/>
        </authorList>
    </citation>
    <scope>IDENTIFICATION</scope>
</reference>
<keyword evidence="11" id="KW-1185">Reference proteome</keyword>
<dbReference type="GO" id="GO:0019901">
    <property type="term" value="F:protein kinase binding"/>
    <property type="evidence" value="ECO:0007669"/>
    <property type="project" value="TreeGrafter"/>
</dbReference>
<evidence type="ECO:0000256" key="7">
    <source>
        <dbReference type="ARBA" id="ARBA00072461"/>
    </source>
</evidence>
<evidence type="ECO:0000256" key="6">
    <source>
        <dbReference type="ARBA" id="ARBA00070090"/>
    </source>
</evidence>
<evidence type="ECO:0000259" key="9">
    <source>
        <dbReference type="Pfam" id="PF15342"/>
    </source>
</evidence>
<dbReference type="STRING" id="1676925.ENSPKIP00000039949"/>
<dbReference type="OrthoDB" id="9931119at2759"/>
<dbReference type="PANTHER" id="PTHR28615">
    <property type="entry name" value="PAK4-INHIBITOR INKA1-RELATED"/>
    <property type="match status" value="1"/>
</dbReference>
<name>A0A3B3TB13_9TELE</name>
<comment type="similarity">
    <text evidence="2">Belongs to the INKA family.</text>
</comment>
<accession>A0A3B3TB13</accession>
<evidence type="ECO:0000256" key="3">
    <source>
        <dbReference type="ARBA" id="ARBA00023242"/>
    </source>
</evidence>
<proteinExistence type="inferred from homology"/>
<reference evidence="10" key="2">
    <citation type="submission" date="2025-09" db="UniProtKB">
        <authorList>
            <consortium name="Ensembl"/>
        </authorList>
    </citation>
    <scope>IDENTIFICATION</scope>
</reference>
<dbReference type="Proteomes" id="UP000261540">
    <property type="component" value="Unplaced"/>
</dbReference>
<evidence type="ECO:0000313" key="11">
    <source>
        <dbReference type="Proteomes" id="UP000261540"/>
    </source>
</evidence>
<keyword evidence="3" id="KW-0539">Nucleus</keyword>
<organism evidence="10 11">
    <name type="scientific">Paramormyrops kingsleyae</name>
    <dbReference type="NCBI Taxonomy" id="1676925"/>
    <lineage>
        <taxon>Eukaryota</taxon>
        <taxon>Metazoa</taxon>
        <taxon>Chordata</taxon>
        <taxon>Craniata</taxon>
        <taxon>Vertebrata</taxon>
        <taxon>Euteleostomi</taxon>
        <taxon>Actinopterygii</taxon>
        <taxon>Neopterygii</taxon>
        <taxon>Teleostei</taxon>
        <taxon>Osteoglossocephala</taxon>
        <taxon>Osteoglossomorpha</taxon>
        <taxon>Osteoglossiformes</taxon>
        <taxon>Mormyridae</taxon>
        <taxon>Paramormyrops</taxon>
    </lineage>
</organism>
<feature type="compositionally biased region" description="Low complexity" evidence="8">
    <location>
        <begin position="110"/>
        <end position="119"/>
    </location>
</feature>
<evidence type="ECO:0000256" key="1">
    <source>
        <dbReference type="ARBA" id="ARBA00004123"/>
    </source>
</evidence>
<comment type="subunit">
    <text evidence="5">Interacts with PAK4.</text>
</comment>
<dbReference type="GO" id="GO:0005634">
    <property type="term" value="C:nucleus"/>
    <property type="evidence" value="ECO:0007669"/>
    <property type="project" value="UniProtKB-SubCell"/>
</dbReference>
<evidence type="ECO:0000256" key="2">
    <source>
        <dbReference type="ARBA" id="ARBA00008302"/>
    </source>
</evidence>
<feature type="compositionally biased region" description="Basic and acidic residues" evidence="8">
    <location>
        <begin position="91"/>
        <end position="102"/>
    </location>
</feature>
<evidence type="ECO:0000313" key="10">
    <source>
        <dbReference type="Ensembl" id="ENSPKIP00000039949.1"/>
    </source>
</evidence>
<feature type="region of interest" description="Disordered" evidence="8">
    <location>
        <begin position="63"/>
        <end position="130"/>
    </location>
</feature>
<dbReference type="AlphaFoldDB" id="A0A3B3TB13"/>
<comment type="function">
    <text evidence="4">Inhibitor of the serine/threonine-protein kinase PAK4. Acts by binding PAK4 in a substrate-like manner, inhibiting the protein kinase activity.</text>
</comment>